<feature type="transmembrane region" description="Helical" evidence="1">
    <location>
        <begin position="100"/>
        <end position="121"/>
    </location>
</feature>
<dbReference type="EMBL" id="JBHSBY010000033">
    <property type="protein sequence ID" value="MFC4196381.1"/>
    <property type="molecule type" value="Genomic_DNA"/>
</dbReference>
<sequence>MLYIFIYNPPIAGLPLMPIEILLLLGLVYLTAFNKWLKMLAIFKKEIVLYLAIIMFCFIREFGSIQSVFFKANVFFFLQSIVLPYFLIDLYSRFTSHKNLFKDIILIGAISSFFTILMIFIPSFGEFVRYKFLKTDDFTDLIAFRSFGISEGLTFAYGTAQGLIFALVLYYAKVNPKYYYLLPFILLSIIFNARIGMVPVIFSLLYFVVVKFNLRFILIIILFSIIIYLIIFNTSLFAGYTETIEWAFDFFTQSSDFLSGNDSASSNTFDTLFGKMSVFPNNAWGWIIGTGENIFLAPQDNSDIGYIIQLNYGGLVYLTLLFSLIGYMMFRLKFIYKANKWLVFLLITTILLTNVKGLFISIIPSFRLLALIYAYLIFEYRKFKQTGGEDFDFYSFSNPKSLKDNEPTRR</sequence>
<evidence type="ECO:0000313" key="3">
    <source>
        <dbReference type="Proteomes" id="UP001595792"/>
    </source>
</evidence>
<evidence type="ECO:0008006" key="4">
    <source>
        <dbReference type="Google" id="ProtNLM"/>
    </source>
</evidence>
<reference evidence="3" key="1">
    <citation type="journal article" date="2019" name="Int. J. Syst. Evol. Microbiol.">
        <title>The Global Catalogue of Microorganisms (GCM) 10K type strain sequencing project: providing services to taxonomists for standard genome sequencing and annotation.</title>
        <authorList>
            <consortium name="The Broad Institute Genomics Platform"/>
            <consortium name="The Broad Institute Genome Sequencing Center for Infectious Disease"/>
            <person name="Wu L."/>
            <person name="Ma J."/>
        </authorList>
    </citation>
    <scope>NUCLEOTIDE SEQUENCE [LARGE SCALE GENOMIC DNA]</scope>
    <source>
        <strain evidence="3">CCM 8689</strain>
    </source>
</reference>
<feature type="transmembrane region" description="Helical" evidence="1">
    <location>
        <begin position="12"/>
        <end position="33"/>
    </location>
</feature>
<keyword evidence="1" id="KW-0812">Transmembrane</keyword>
<accession>A0ABV8NKA3</accession>
<dbReference type="RefSeq" id="WP_378959710.1">
    <property type="nucleotide sequence ID" value="NZ_JBHSBY010000033.1"/>
</dbReference>
<feature type="transmembrane region" description="Helical" evidence="1">
    <location>
        <begin position="154"/>
        <end position="172"/>
    </location>
</feature>
<comment type="caution">
    <text evidence="2">The sequence shown here is derived from an EMBL/GenBank/DDBJ whole genome shotgun (WGS) entry which is preliminary data.</text>
</comment>
<dbReference type="Proteomes" id="UP001595792">
    <property type="component" value="Unassembled WGS sequence"/>
</dbReference>
<proteinExistence type="predicted"/>
<keyword evidence="1" id="KW-1133">Transmembrane helix</keyword>
<feature type="transmembrane region" description="Helical" evidence="1">
    <location>
        <begin position="178"/>
        <end position="209"/>
    </location>
</feature>
<feature type="transmembrane region" description="Helical" evidence="1">
    <location>
        <begin position="39"/>
        <end position="59"/>
    </location>
</feature>
<gene>
    <name evidence="2" type="ORF">ACFOUY_06695</name>
</gene>
<evidence type="ECO:0000313" key="2">
    <source>
        <dbReference type="EMBL" id="MFC4196381.1"/>
    </source>
</evidence>
<feature type="transmembrane region" description="Helical" evidence="1">
    <location>
        <begin position="68"/>
        <end position="88"/>
    </location>
</feature>
<feature type="transmembrane region" description="Helical" evidence="1">
    <location>
        <begin position="306"/>
        <end position="327"/>
    </location>
</feature>
<feature type="transmembrane region" description="Helical" evidence="1">
    <location>
        <begin position="216"/>
        <end position="240"/>
    </location>
</feature>
<organism evidence="2 3">
    <name type="scientific">Pedobacter jamesrossensis</name>
    <dbReference type="NCBI Taxonomy" id="1908238"/>
    <lineage>
        <taxon>Bacteria</taxon>
        <taxon>Pseudomonadati</taxon>
        <taxon>Bacteroidota</taxon>
        <taxon>Sphingobacteriia</taxon>
        <taxon>Sphingobacteriales</taxon>
        <taxon>Sphingobacteriaceae</taxon>
        <taxon>Pedobacter</taxon>
    </lineage>
</organism>
<keyword evidence="1" id="KW-0472">Membrane</keyword>
<evidence type="ECO:0000256" key="1">
    <source>
        <dbReference type="SAM" id="Phobius"/>
    </source>
</evidence>
<name>A0ABV8NKA3_9SPHI</name>
<protein>
    <recommendedName>
        <fullName evidence="4">O-antigen ligase like membrane protein</fullName>
    </recommendedName>
</protein>
<feature type="transmembrane region" description="Helical" evidence="1">
    <location>
        <begin position="334"/>
        <end position="352"/>
    </location>
</feature>
<keyword evidence="3" id="KW-1185">Reference proteome</keyword>